<accession>A0ACD3RGC2</accession>
<sequence>MKRSSETSRGSTAETVTSAATDVRCCFAMSWNRSGVCTVPRVLTACAISRTLVTAKYKGTDEKFCSEDCNSKYKMLFCHIAKCDTCGHEGKLRQSLPLLGEVKHFCDLKCVLHFCNQKVQTVNADSSPPRSAGTTESSPVIANVISLAGALARQPSASVSSAEQTLCQCSNSPQELKNKSMLCTPLVHNKGVSCTPQTVDTEAQTDNFVPKVVVLPLPVPVYVPMPMNMYSQYTPKPVGLPLPLPVPVFLPGRSDGADPAKETTQPDPPEEELDSKSEDEESDKEDGHKDRAVTRRRQSKEHTSDRSDDSDVVQEDDSSSDSSFGSHGPRSVPGELPPPATPGLVMREDLQRSPSPAQASPLLQNKYLFENGRMENIFSDLIYNKFSAGFTEILKGFRPSVTASAMRDMIYDFIIIDTTFRHHQQLKN</sequence>
<keyword evidence="2" id="KW-1185">Reference proteome</keyword>
<protein>
    <submittedName>
        <fullName evidence="1">Uncharacterized protein</fullName>
    </submittedName>
</protein>
<comment type="caution">
    <text evidence="1">The sequence shown here is derived from an EMBL/GenBank/DDBJ whole genome shotgun (WGS) entry which is preliminary data.</text>
</comment>
<evidence type="ECO:0000313" key="1">
    <source>
        <dbReference type="EMBL" id="TMS18395.1"/>
    </source>
</evidence>
<dbReference type="EMBL" id="CM011679">
    <property type="protein sequence ID" value="TMS18395.1"/>
    <property type="molecule type" value="Genomic_DNA"/>
</dbReference>
<gene>
    <name evidence="1" type="ORF">E3U43_010721</name>
</gene>
<dbReference type="Proteomes" id="UP000793456">
    <property type="component" value="Chromosome VI"/>
</dbReference>
<proteinExistence type="predicted"/>
<name>A0ACD3RGC2_LARCR</name>
<evidence type="ECO:0000313" key="2">
    <source>
        <dbReference type="Proteomes" id="UP000793456"/>
    </source>
</evidence>
<reference evidence="1" key="1">
    <citation type="submission" date="2018-11" db="EMBL/GenBank/DDBJ databases">
        <title>The sequence and de novo assembly of Larimichthys crocea genome using PacBio and Hi-C technologies.</title>
        <authorList>
            <person name="Xu P."/>
            <person name="Chen B."/>
            <person name="Zhou Z."/>
            <person name="Ke Q."/>
            <person name="Wu Y."/>
            <person name="Bai H."/>
            <person name="Pu F."/>
        </authorList>
    </citation>
    <scope>NUCLEOTIDE SEQUENCE</scope>
    <source>
        <tissue evidence="1">Muscle</tissue>
    </source>
</reference>
<organism evidence="1 2">
    <name type="scientific">Larimichthys crocea</name>
    <name type="common">Large yellow croaker</name>
    <name type="synonym">Pseudosciaena crocea</name>
    <dbReference type="NCBI Taxonomy" id="215358"/>
    <lineage>
        <taxon>Eukaryota</taxon>
        <taxon>Metazoa</taxon>
        <taxon>Chordata</taxon>
        <taxon>Craniata</taxon>
        <taxon>Vertebrata</taxon>
        <taxon>Euteleostomi</taxon>
        <taxon>Actinopterygii</taxon>
        <taxon>Neopterygii</taxon>
        <taxon>Teleostei</taxon>
        <taxon>Neoteleostei</taxon>
        <taxon>Acanthomorphata</taxon>
        <taxon>Eupercaria</taxon>
        <taxon>Sciaenidae</taxon>
        <taxon>Larimichthys</taxon>
    </lineage>
</organism>